<feature type="compositionally biased region" description="Basic and acidic residues" evidence="1">
    <location>
        <begin position="450"/>
        <end position="469"/>
    </location>
</feature>
<accession>A0A2G8KC61</accession>
<comment type="caution">
    <text evidence="3">The sequence shown here is derived from an EMBL/GenBank/DDBJ whole genome shotgun (WGS) entry which is preliminary data.</text>
</comment>
<dbReference type="STRING" id="307972.A0A2G8KC61"/>
<gene>
    <name evidence="3" type="ORF">BSL78_17588</name>
</gene>
<dbReference type="PANTHER" id="PTHR33480">
    <property type="entry name" value="SET DOMAIN-CONTAINING PROTEIN-RELATED"/>
    <property type="match status" value="1"/>
</dbReference>
<name>A0A2G8KC61_STIJA</name>
<dbReference type="PANTHER" id="PTHR33480:SF1">
    <property type="entry name" value="TYR RECOMBINASE DOMAIN-CONTAINING PROTEIN"/>
    <property type="match status" value="1"/>
</dbReference>
<dbReference type="Gene3D" id="2.170.270.10">
    <property type="entry name" value="SET domain"/>
    <property type="match status" value="1"/>
</dbReference>
<evidence type="ECO:0000313" key="3">
    <source>
        <dbReference type="EMBL" id="PIK45549.1"/>
    </source>
</evidence>
<dbReference type="AlphaFoldDB" id="A0A2G8KC61"/>
<organism evidence="3 4">
    <name type="scientific">Stichopus japonicus</name>
    <name type="common">Sea cucumber</name>
    <dbReference type="NCBI Taxonomy" id="307972"/>
    <lineage>
        <taxon>Eukaryota</taxon>
        <taxon>Metazoa</taxon>
        <taxon>Echinodermata</taxon>
        <taxon>Eleutherozoa</taxon>
        <taxon>Echinozoa</taxon>
        <taxon>Holothuroidea</taxon>
        <taxon>Aspidochirotacea</taxon>
        <taxon>Aspidochirotida</taxon>
        <taxon>Stichopodidae</taxon>
        <taxon>Apostichopus</taxon>
    </lineage>
</organism>
<dbReference type="Proteomes" id="UP000230750">
    <property type="component" value="Unassembled WGS sequence"/>
</dbReference>
<feature type="region of interest" description="Disordered" evidence="1">
    <location>
        <begin position="382"/>
        <end position="493"/>
    </location>
</feature>
<reference evidence="3 4" key="1">
    <citation type="journal article" date="2017" name="PLoS Biol.">
        <title>The sea cucumber genome provides insights into morphological evolution and visceral regeneration.</title>
        <authorList>
            <person name="Zhang X."/>
            <person name="Sun L."/>
            <person name="Yuan J."/>
            <person name="Sun Y."/>
            <person name="Gao Y."/>
            <person name="Zhang L."/>
            <person name="Li S."/>
            <person name="Dai H."/>
            <person name="Hamel J.F."/>
            <person name="Liu C."/>
            <person name="Yu Y."/>
            <person name="Liu S."/>
            <person name="Lin W."/>
            <person name="Guo K."/>
            <person name="Jin S."/>
            <person name="Xu P."/>
            <person name="Storey K.B."/>
            <person name="Huan P."/>
            <person name="Zhang T."/>
            <person name="Zhou Y."/>
            <person name="Zhang J."/>
            <person name="Lin C."/>
            <person name="Li X."/>
            <person name="Xing L."/>
            <person name="Huo D."/>
            <person name="Sun M."/>
            <person name="Wang L."/>
            <person name="Mercier A."/>
            <person name="Li F."/>
            <person name="Yang H."/>
            <person name="Xiang J."/>
        </authorList>
    </citation>
    <scope>NUCLEOTIDE SEQUENCE [LARGE SCALE GENOMIC DNA]</scope>
    <source>
        <strain evidence="3">Shaxun</strain>
        <tissue evidence="3">Muscle</tissue>
    </source>
</reference>
<proteinExistence type="predicted"/>
<evidence type="ECO:0000259" key="2">
    <source>
        <dbReference type="PROSITE" id="PS50280"/>
    </source>
</evidence>
<evidence type="ECO:0000313" key="4">
    <source>
        <dbReference type="Proteomes" id="UP000230750"/>
    </source>
</evidence>
<feature type="compositionally biased region" description="Acidic residues" evidence="1">
    <location>
        <begin position="382"/>
        <end position="430"/>
    </location>
</feature>
<protein>
    <recommendedName>
        <fullName evidence="2">SET domain-containing protein</fullName>
    </recommendedName>
</protein>
<dbReference type="OrthoDB" id="5376140at2759"/>
<evidence type="ECO:0000256" key="1">
    <source>
        <dbReference type="SAM" id="MobiDB-lite"/>
    </source>
</evidence>
<feature type="region of interest" description="Disordered" evidence="1">
    <location>
        <begin position="213"/>
        <end position="240"/>
    </location>
</feature>
<sequence length="943" mass="107311">MAAKHVEETANKNHTGFGSFKAELADILTEDIISQLAIYFNYPPVKYDLLKKDVGRNYLMVHYMEERGQITATDITTLLRALKARKLHGIQKRVQTLFELHTGKQCTGDDQSMKQPEDKCMILKNTSDTISTICILIITFYRFENRYNVQLPYQHTNDAIETSISINLYDRVEDATHFSRARNVIHCIRALHCASILVYPILASFVRGPRPLKAPSRRNSLTREMNSRNQRRASRARQSPLDVAKEYVRKGTDQAGFVVKTVSDAVGKGLFSEKAFTKGEFLVEYRGKLGRSEATEHDDQTFIFHFQHGKNKMCIDATSDLCMAKMVNDDWREPNCKVKKETVDGKPHLLLFAIRDILPGQELRYDYGKEDAPWRMDADVELEDDEDDTGENGVEQDADVELEDDEDDTEDSGVEEGADEELEEDVDIEETDMKVSEMADPSYKDDDDASHEVADPSYKDDDDVSHISESEYDSDVSTEIPMPSVGQRKNGENATGGVQILTANNSHKRLWDKHHFCVYCEVSYAKLPRHMEAAHSSELEVAEILSLDKGSKERSRMWEILRNKGNHAHNVEVLTKGRGFIVPVKRPTNAIPVSWYLPCKQCLGYYIGSDMWKHLKVCPLTDVKKPQSKSLQSECALLLPMKGSNAAFREKVLGKMNRDEVSLVVRNDETIIQLGERIMGSVDDEAHLFQYVSQKMREVTAGYDVSTQTYATPSLALKLGHSLRKCALLIKAEGIKSGDKDLQDRGEQFDELCSIDWAAAISTRALTTLSKRKWNKVSMMPLSEDVIKVQEHLCLQVTKLGQQLNDSPNIQDWSDLCQVALAQVILFNRRRSGEIERMGITDYDKKSVAHNDDVMKSLSKWEQKLCQTLTRVEIRGKRGRKVPVLFTEKNIQTIDMLLKTREKVGYYRQIHFYLHVLLPTQDIVVQIAFESLLFPPVLNIQST</sequence>
<dbReference type="SMART" id="SM00317">
    <property type="entry name" value="SET"/>
    <property type="match status" value="1"/>
</dbReference>
<dbReference type="InterPro" id="IPR001214">
    <property type="entry name" value="SET_dom"/>
</dbReference>
<dbReference type="PROSITE" id="PS50280">
    <property type="entry name" value="SET"/>
    <property type="match status" value="1"/>
</dbReference>
<dbReference type="InterPro" id="IPR046341">
    <property type="entry name" value="SET_dom_sf"/>
</dbReference>
<dbReference type="SUPFAM" id="SSF82199">
    <property type="entry name" value="SET domain"/>
    <property type="match status" value="1"/>
</dbReference>
<dbReference type="EMBL" id="MRZV01000706">
    <property type="protein sequence ID" value="PIK45549.1"/>
    <property type="molecule type" value="Genomic_DNA"/>
</dbReference>
<feature type="domain" description="SET" evidence="2">
    <location>
        <begin position="255"/>
        <end position="368"/>
    </location>
</feature>
<dbReference type="Pfam" id="PF00856">
    <property type="entry name" value="SET"/>
    <property type="match status" value="1"/>
</dbReference>
<keyword evidence="4" id="KW-1185">Reference proteome</keyword>